<dbReference type="GO" id="GO:0032153">
    <property type="term" value="C:cell division site"/>
    <property type="evidence" value="ECO:0007669"/>
    <property type="project" value="UniProtKB-UniRule"/>
</dbReference>
<evidence type="ECO:0000256" key="4">
    <source>
        <dbReference type="ARBA" id="ARBA00022618"/>
    </source>
</evidence>
<keyword evidence="7 9" id="KW-0472">Membrane</keyword>
<dbReference type="AlphaFoldDB" id="B8ETN0"/>
<dbReference type="Gene3D" id="3.10.20.310">
    <property type="entry name" value="membrane protein fhac"/>
    <property type="match status" value="1"/>
</dbReference>
<dbReference type="GO" id="GO:0090529">
    <property type="term" value="P:cell septum assembly"/>
    <property type="evidence" value="ECO:0007669"/>
    <property type="project" value="InterPro"/>
</dbReference>
<dbReference type="PROSITE" id="PS51779">
    <property type="entry name" value="POTRA"/>
    <property type="match status" value="1"/>
</dbReference>
<feature type="domain" description="POTRA" evidence="11">
    <location>
        <begin position="108"/>
        <end position="176"/>
    </location>
</feature>
<name>B8ETN0_METSB</name>
<evidence type="ECO:0000256" key="5">
    <source>
        <dbReference type="ARBA" id="ARBA00022692"/>
    </source>
</evidence>
<feature type="compositionally biased region" description="Basic residues" evidence="10">
    <location>
        <begin position="317"/>
        <end position="326"/>
    </location>
</feature>
<keyword evidence="8 9" id="KW-0131">Cell cycle</keyword>
<evidence type="ECO:0000256" key="9">
    <source>
        <dbReference type="HAMAP-Rule" id="MF_00911"/>
    </source>
</evidence>
<organism evidence="12 13">
    <name type="scientific">Methylocella silvestris (strain DSM 15510 / CIP 108128 / LMG 27833 / NCIMB 13906 / BL2)</name>
    <dbReference type="NCBI Taxonomy" id="395965"/>
    <lineage>
        <taxon>Bacteria</taxon>
        <taxon>Pseudomonadati</taxon>
        <taxon>Pseudomonadota</taxon>
        <taxon>Alphaproteobacteria</taxon>
        <taxon>Hyphomicrobiales</taxon>
        <taxon>Beijerinckiaceae</taxon>
        <taxon>Methylocella</taxon>
    </lineage>
</organism>
<feature type="region of interest" description="Disordered" evidence="10">
    <location>
        <begin position="305"/>
        <end position="326"/>
    </location>
</feature>
<dbReference type="PANTHER" id="PTHR35851">
    <property type="entry name" value="CELL DIVISION PROTEIN FTSQ"/>
    <property type="match status" value="1"/>
</dbReference>
<accession>B8ETN0</accession>
<dbReference type="GO" id="GO:0043093">
    <property type="term" value="P:FtsZ-dependent cytokinesis"/>
    <property type="evidence" value="ECO:0007669"/>
    <property type="project" value="UniProtKB-UniRule"/>
</dbReference>
<keyword evidence="2 9" id="KW-1003">Cell membrane</keyword>
<evidence type="ECO:0000259" key="11">
    <source>
        <dbReference type="PROSITE" id="PS51779"/>
    </source>
</evidence>
<dbReference type="eggNOG" id="COG1589">
    <property type="taxonomic scope" value="Bacteria"/>
</dbReference>
<keyword evidence="13" id="KW-1185">Reference proteome</keyword>
<feature type="transmembrane region" description="Helical" evidence="9">
    <location>
        <begin position="56"/>
        <end position="83"/>
    </location>
</feature>
<evidence type="ECO:0000313" key="12">
    <source>
        <dbReference type="EMBL" id="ACK52382.1"/>
    </source>
</evidence>
<keyword evidence="3 9" id="KW-0997">Cell inner membrane</keyword>
<gene>
    <name evidence="9" type="primary">ftsQ</name>
    <name evidence="12" type="ordered locus">Msil_3493</name>
</gene>
<dbReference type="EMBL" id="CP001280">
    <property type="protein sequence ID" value="ACK52382.1"/>
    <property type="molecule type" value="Genomic_DNA"/>
</dbReference>
<comment type="function">
    <text evidence="9">Essential cell division protein.</text>
</comment>
<sequence>MDGRRRFLRSLTARQGEFAQMAPFGAALAAPAAAARRAQMAKPRARRPRQGARHRLLARLSGSGATFVFVVALFAATGVYGAVRGGHYQAMVEAYGEPADIMARALGFRIKAVTIAGQNELTEAEILAAAGIGERNSLPFLDVARVRDRLRAIPLVKEVSVAKLYPNRLLIEIEERQPAALWQKDGTVHIVATDGMMIDDLRDQRFANLPLVVGDDANMRLDDYRAILEAAGPLREKIRAGVFVSGRRWNLKMADGVDVLLPETDPAAAVETLVRLQRESRVLDKAVLSIDLRQPGRMTARLTEEASAERAAAAAAHKPKSKGGQI</sequence>
<protein>
    <recommendedName>
        <fullName evidence="9">Cell division protein FtsQ</fullName>
    </recommendedName>
</protein>
<dbReference type="InterPro" id="IPR013685">
    <property type="entry name" value="POTRA_FtsQ_type"/>
</dbReference>
<dbReference type="Gene3D" id="3.40.50.11690">
    <property type="entry name" value="Cell division protein FtsQ/DivIB"/>
    <property type="match status" value="1"/>
</dbReference>
<dbReference type="InterPro" id="IPR045335">
    <property type="entry name" value="FtsQ_C_sf"/>
</dbReference>
<dbReference type="InterPro" id="IPR026579">
    <property type="entry name" value="FtsQ"/>
</dbReference>
<dbReference type="KEGG" id="msl:Msil_3493"/>
<dbReference type="PANTHER" id="PTHR35851:SF1">
    <property type="entry name" value="CELL DIVISION PROTEIN FTSQ"/>
    <property type="match status" value="1"/>
</dbReference>
<dbReference type="HOGENOM" id="CLU_061141_2_0_5"/>
<dbReference type="Pfam" id="PF03799">
    <property type="entry name" value="FtsQ_DivIB_C"/>
    <property type="match status" value="1"/>
</dbReference>
<comment type="subcellular location">
    <subcellularLocation>
        <location evidence="9">Cell inner membrane</location>
        <topology evidence="9">Single-pass type II membrane protein</topology>
    </subcellularLocation>
    <subcellularLocation>
        <location evidence="1">Membrane</location>
    </subcellularLocation>
    <text evidence="9">Localizes to the division septum.</text>
</comment>
<dbReference type="OrthoDB" id="9783091at2"/>
<dbReference type="InterPro" id="IPR034746">
    <property type="entry name" value="POTRA"/>
</dbReference>
<evidence type="ECO:0000256" key="6">
    <source>
        <dbReference type="ARBA" id="ARBA00022989"/>
    </source>
</evidence>
<keyword evidence="4 9" id="KW-0132">Cell division</keyword>
<reference evidence="12 13" key="1">
    <citation type="journal article" date="2010" name="J. Bacteriol.">
        <title>Complete genome sequence of the aerobic facultative methanotroph Methylocella silvestris BL2.</title>
        <authorList>
            <person name="Chen Y."/>
            <person name="Crombie A."/>
            <person name="Rahman M.T."/>
            <person name="Dedysh S.N."/>
            <person name="Liesack W."/>
            <person name="Stott M.B."/>
            <person name="Alam M."/>
            <person name="Theisen A.R."/>
            <person name="Murrell J.C."/>
            <person name="Dunfield P.F."/>
        </authorList>
    </citation>
    <scope>NUCLEOTIDE SEQUENCE [LARGE SCALE GENOMIC DNA]</scope>
    <source>
        <strain evidence="13">DSM 15510 / CIP 108128 / LMG 27833 / NCIMB 13906 / BL2</strain>
    </source>
</reference>
<evidence type="ECO:0000256" key="8">
    <source>
        <dbReference type="ARBA" id="ARBA00023306"/>
    </source>
</evidence>
<evidence type="ECO:0000256" key="10">
    <source>
        <dbReference type="SAM" id="MobiDB-lite"/>
    </source>
</evidence>
<dbReference type="Proteomes" id="UP000002257">
    <property type="component" value="Chromosome"/>
</dbReference>
<comment type="similarity">
    <text evidence="9">Belongs to the FtsQ/DivIB family. FtsQ subfamily.</text>
</comment>
<evidence type="ECO:0000256" key="2">
    <source>
        <dbReference type="ARBA" id="ARBA00022475"/>
    </source>
</evidence>
<dbReference type="InterPro" id="IPR005548">
    <property type="entry name" value="Cell_div_FtsQ/DivIB_C"/>
</dbReference>
<keyword evidence="6 9" id="KW-1133">Transmembrane helix</keyword>
<evidence type="ECO:0000313" key="13">
    <source>
        <dbReference type="Proteomes" id="UP000002257"/>
    </source>
</evidence>
<dbReference type="HAMAP" id="MF_00911">
    <property type="entry name" value="FtsQ_subfam"/>
    <property type="match status" value="1"/>
</dbReference>
<dbReference type="GO" id="GO:0005886">
    <property type="term" value="C:plasma membrane"/>
    <property type="evidence" value="ECO:0007669"/>
    <property type="project" value="UniProtKB-SubCell"/>
</dbReference>
<proteinExistence type="inferred from homology"/>
<evidence type="ECO:0000256" key="3">
    <source>
        <dbReference type="ARBA" id="ARBA00022519"/>
    </source>
</evidence>
<evidence type="ECO:0000256" key="7">
    <source>
        <dbReference type="ARBA" id="ARBA00023136"/>
    </source>
</evidence>
<evidence type="ECO:0000256" key="1">
    <source>
        <dbReference type="ARBA" id="ARBA00004370"/>
    </source>
</evidence>
<dbReference type="STRING" id="395965.Msil_3493"/>
<keyword evidence="5 9" id="KW-0812">Transmembrane</keyword>
<dbReference type="Pfam" id="PF08478">
    <property type="entry name" value="POTRA_1"/>
    <property type="match status" value="1"/>
</dbReference>